<dbReference type="Gene3D" id="3.20.20.140">
    <property type="entry name" value="Metal-dependent hydrolases"/>
    <property type="match status" value="1"/>
</dbReference>
<dbReference type="CDD" id="cd01310">
    <property type="entry name" value="TatD_DNAse"/>
    <property type="match status" value="1"/>
</dbReference>
<reference evidence="5" key="1">
    <citation type="submission" date="2013-11" db="EMBL/GenBank/DDBJ databases">
        <title>Genome sequence of the fusiform rust pathogen reveals effectors for host alternation and coevolution with pine.</title>
        <authorList>
            <consortium name="DOE Joint Genome Institute"/>
            <person name="Smith K."/>
            <person name="Pendleton A."/>
            <person name="Kubisiak T."/>
            <person name="Anderson C."/>
            <person name="Salamov A."/>
            <person name="Aerts A."/>
            <person name="Riley R."/>
            <person name="Clum A."/>
            <person name="Lindquist E."/>
            <person name="Ence D."/>
            <person name="Campbell M."/>
            <person name="Kronenberg Z."/>
            <person name="Feau N."/>
            <person name="Dhillon B."/>
            <person name="Hamelin R."/>
            <person name="Burleigh J."/>
            <person name="Smith J."/>
            <person name="Yandell M."/>
            <person name="Nelson C."/>
            <person name="Grigoriev I."/>
            <person name="Davis J."/>
        </authorList>
    </citation>
    <scope>NUCLEOTIDE SEQUENCE</scope>
    <source>
        <strain evidence="5">G11</strain>
    </source>
</reference>
<dbReference type="Proteomes" id="UP000886653">
    <property type="component" value="Unassembled WGS sequence"/>
</dbReference>
<comment type="similarity">
    <text evidence="1">Belongs to the metallo-dependent hydrolases superfamily. TatD-type hydrolase family.</text>
</comment>
<dbReference type="SUPFAM" id="SSF51556">
    <property type="entry name" value="Metallo-dependent hydrolases"/>
    <property type="match status" value="1"/>
</dbReference>
<dbReference type="AlphaFoldDB" id="A0A9P6NDH6"/>
<dbReference type="PROSITE" id="PS01091">
    <property type="entry name" value="TATD_3"/>
    <property type="match status" value="1"/>
</dbReference>
<keyword evidence="3" id="KW-0479">Metal-binding</keyword>
<evidence type="ECO:0000256" key="2">
    <source>
        <dbReference type="ARBA" id="ARBA00022722"/>
    </source>
</evidence>
<dbReference type="GO" id="GO:0005829">
    <property type="term" value="C:cytosol"/>
    <property type="evidence" value="ECO:0007669"/>
    <property type="project" value="TreeGrafter"/>
</dbReference>
<evidence type="ECO:0000256" key="1">
    <source>
        <dbReference type="ARBA" id="ARBA00009275"/>
    </source>
</evidence>
<accession>A0A9P6NDH6</accession>
<dbReference type="InterPro" id="IPR018228">
    <property type="entry name" value="DNase_TatD-rel_CS"/>
</dbReference>
<keyword evidence="6" id="KW-1185">Reference proteome</keyword>
<keyword evidence="2" id="KW-0540">Nuclease</keyword>
<dbReference type="OrthoDB" id="6079689at2759"/>
<evidence type="ECO:0000313" key="6">
    <source>
        <dbReference type="Proteomes" id="UP000886653"/>
    </source>
</evidence>
<dbReference type="InterPro" id="IPR001130">
    <property type="entry name" value="TatD-like"/>
</dbReference>
<dbReference type="EMBL" id="MU167290">
    <property type="protein sequence ID" value="KAG0144716.1"/>
    <property type="molecule type" value="Genomic_DNA"/>
</dbReference>
<dbReference type="GO" id="GO:0046872">
    <property type="term" value="F:metal ion binding"/>
    <property type="evidence" value="ECO:0007669"/>
    <property type="project" value="UniProtKB-KW"/>
</dbReference>
<proteinExistence type="inferred from homology"/>
<organism evidence="5 6">
    <name type="scientific">Cronartium quercuum f. sp. fusiforme G11</name>
    <dbReference type="NCBI Taxonomy" id="708437"/>
    <lineage>
        <taxon>Eukaryota</taxon>
        <taxon>Fungi</taxon>
        <taxon>Dikarya</taxon>
        <taxon>Basidiomycota</taxon>
        <taxon>Pucciniomycotina</taxon>
        <taxon>Pucciniomycetes</taxon>
        <taxon>Pucciniales</taxon>
        <taxon>Coleosporiaceae</taxon>
        <taxon>Cronartium</taxon>
    </lineage>
</organism>
<evidence type="ECO:0000256" key="3">
    <source>
        <dbReference type="ARBA" id="ARBA00022723"/>
    </source>
</evidence>
<dbReference type="PANTHER" id="PTHR10060:SF15">
    <property type="entry name" value="DEOXYRIBONUCLEASE TATDN1"/>
    <property type="match status" value="1"/>
</dbReference>
<evidence type="ECO:0000313" key="5">
    <source>
        <dbReference type="EMBL" id="KAG0144716.1"/>
    </source>
</evidence>
<dbReference type="Pfam" id="PF01026">
    <property type="entry name" value="TatD_DNase"/>
    <property type="match status" value="1"/>
</dbReference>
<evidence type="ECO:0008006" key="7">
    <source>
        <dbReference type="Google" id="ProtNLM"/>
    </source>
</evidence>
<comment type="caution">
    <text evidence="5">The sequence shown here is derived from an EMBL/GenBank/DDBJ whole genome shotgun (WGS) entry which is preliminary data.</text>
</comment>
<sequence>MYRPLSLRHQLLPRLRPPPRCPSPLGPRYCRPMTSETSPKFIDIGSNLSDPVFHGTYYGKQAHEDDFEQILARARAVGVEQQILTGDCLSGSTQVLELAHTYRGLYATVGCHPCRADEFEAGDEVPQQYLAKLEALIQTDQRLEMEKRRVVAVGECGLDYDRLSYCSKEVQLRHFPPQLELATKFSLPLFLHSRTPEAHVDLVRILRDHHASHATQILPPRLRGVVHSFTGSKEEMEELVELGYSIGINGCSLKTADNLEVVKHIPLDRLMLETDCPWCDIRASHASHPYLADLPPCFLPLSIKKERHKPEDGKIVKGRNEPCTIGQVGWVVAKLMNVPFERIAEVAWTNSLWMFGPRQHQA</sequence>
<gene>
    <name evidence="5" type="ORF">CROQUDRAFT_79662</name>
</gene>
<dbReference type="InterPro" id="IPR032466">
    <property type="entry name" value="Metal_Hydrolase"/>
</dbReference>
<protein>
    <recommendedName>
        <fullName evidence="7">TatD related DNase</fullName>
    </recommendedName>
</protein>
<dbReference type="PANTHER" id="PTHR10060">
    <property type="entry name" value="TATD FAMILY DEOXYRIBONUCLEASE"/>
    <property type="match status" value="1"/>
</dbReference>
<keyword evidence="4" id="KW-0378">Hydrolase</keyword>
<dbReference type="InterPro" id="IPR050891">
    <property type="entry name" value="TatD-type_Hydrolase"/>
</dbReference>
<name>A0A9P6NDH6_9BASI</name>
<dbReference type="GO" id="GO:0008296">
    <property type="term" value="F:3'-5'-DNA exonuclease activity"/>
    <property type="evidence" value="ECO:0007669"/>
    <property type="project" value="TreeGrafter"/>
</dbReference>
<evidence type="ECO:0000256" key="4">
    <source>
        <dbReference type="ARBA" id="ARBA00022801"/>
    </source>
</evidence>